<dbReference type="OrthoDB" id="7445506at2759"/>
<gene>
    <name evidence="1" type="ORF">KGM_202296</name>
</gene>
<comment type="caution">
    <text evidence="1">The sequence shown here is derived from an EMBL/GenBank/DDBJ whole genome shotgun (WGS) entry which is preliminary data.</text>
</comment>
<organism evidence="1 2">
    <name type="scientific">Danaus plexippus plexippus</name>
    <dbReference type="NCBI Taxonomy" id="278856"/>
    <lineage>
        <taxon>Eukaryota</taxon>
        <taxon>Metazoa</taxon>
        <taxon>Ecdysozoa</taxon>
        <taxon>Arthropoda</taxon>
        <taxon>Hexapoda</taxon>
        <taxon>Insecta</taxon>
        <taxon>Pterygota</taxon>
        <taxon>Neoptera</taxon>
        <taxon>Endopterygota</taxon>
        <taxon>Lepidoptera</taxon>
        <taxon>Glossata</taxon>
        <taxon>Ditrysia</taxon>
        <taxon>Papilionoidea</taxon>
        <taxon>Nymphalidae</taxon>
        <taxon>Danainae</taxon>
        <taxon>Danaini</taxon>
        <taxon>Danaina</taxon>
        <taxon>Danaus</taxon>
        <taxon>Danaus</taxon>
    </lineage>
</organism>
<accession>A0A212ENI9</accession>
<reference evidence="1 2" key="1">
    <citation type="journal article" date="2011" name="Cell">
        <title>The monarch butterfly genome yields insights into long-distance migration.</title>
        <authorList>
            <person name="Zhan S."/>
            <person name="Merlin C."/>
            <person name="Boore J.L."/>
            <person name="Reppert S.M."/>
        </authorList>
    </citation>
    <scope>NUCLEOTIDE SEQUENCE [LARGE SCALE GENOMIC DNA]</scope>
    <source>
        <strain evidence="1">F-2</strain>
    </source>
</reference>
<dbReference type="EMBL" id="AGBW02013634">
    <property type="protein sequence ID" value="OWR43060.1"/>
    <property type="molecule type" value="Genomic_DNA"/>
</dbReference>
<name>A0A212ENI9_DANPL</name>
<proteinExistence type="predicted"/>
<dbReference type="AlphaFoldDB" id="A0A212ENI9"/>
<evidence type="ECO:0000313" key="1">
    <source>
        <dbReference type="EMBL" id="OWR43060.1"/>
    </source>
</evidence>
<sequence length="109" mass="12312">MKGIIICCFLVLIPSFTQGLLKTYEYEFGKNVGVVIYDYTGKIPLTQHTTQKSIPVPNNAILTYVKVTVDAIAPPKVDFNRDTNVVTIKFSWAKIYRSTYTIQAKGLIY</sequence>
<dbReference type="KEGG" id="dpl:KGM_202296"/>
<keyword evidence="2" id="KW-1185">Reference proteome</keyword>
<evidence type="ECO:0000313" key="2">
    <source>
        <dbReference type="Proteomes" id="UP000007151"/>
    </source>
</evidence>
<dbReference type="Proteomes" id="UP000007151">
    <property type="component" value="Unassembled WGS sequence"/>
</dbReference>
<protein>
    <submittedName>
        <fullName evidence="1">Seminal fluid protein HACP004</fullName>
    </submittedName>
</protein>